<feature type="transmembrane region" description="Helical" evidence="1">
    <location>
        <begin position="35"/>
        <end position="58"/>
    </location>
</feature>
<evidence type="ECO:0000313" key="2">
    <source>
        <dbReference type="EMBL" id="MVW59972.1"/>
    </source>
</evidence>
<evidence type="ECO:0000256" key="1">
    <source>
        <dbReference type="SAM" id="Phobius"/>
    </source>
</evidence>
<dbReference type="EMBL" id="WSES01000002">
    <property type="protein sequence ID" value="MVW59972.1"/>
    <property type="molecule type" value="Genomic_DNA"/>
</dbReference>
<gene>
    <name evidence="2" type="ORF">GPY61_08505</name>
</gene>
<keyword evidence="1" id="KW-1133">Transmembrane helix</keyword>
<protein>
    <recommendedName>
        <fullName evidence="4">DUF1232 domain-containing protein</fullName>
    </recommendedName>
</protein>
<proteinExistence type="predicted"/>
<dbReference type="Proteomes" id="UP000443353">
    <property type="component" value="Unassembled WGS sequence"/>
</dbReference>
<keyword evidence="1" id="KW-0472">Membrane</keyword>
<name>A0A7X3K707_9BURK</name>
<reference evidence="2 3" key="1">
    <citation type="submission" date="2019-12" db="EMBL/GenBank/DDBJ databases">
        <authorList>
            <person name="Li C."/>
            <person name="Zhao J."/>
        </authorList>
    </citation>
    <scope>NUCLEOTIDE SEQUENCE [LARGE SCALE GENOMIC DNA]</scope>
    <source>
        <strain evidence="2 3">NEAU-DD11</strain>
    </source>
</reference>
<accession>A0A7X3K707</accession>
<sequence>MEAALKRIIALWRTVAGQDLRLLWYAVRHEHRPGWLVPALAGLALFAAEPLNVAVPVLGTIDEFVLLPLILHGIATMLPAHVVDGYARAYDKRSRRRA</sequence>
<organism evidence="2 3">
    <name type="scientific">Massilia cellulosiltytica</name>
    <dbReference type="NCBI Taxonomy" id="2683234"/>
    <lineage>
        <taxon>Bacteria</taxon>
        <taxon>Pseudomonadati</taxon>
        <taxon>Pseudomonadota</taxon>
        <taxon>Betaproteobacteria</taxon>
        <taxon>Burkholderiales</taxon>
        <taxon>Oxalobacteraceae</taxon>
        <taxon>Telluria group</taxon>
        <taxon>Massilia</taxon>
    </lineage>
</organism>
<keyword evidence="1" id="KW-0812">Transmembrane</keyword>
<evidence type="ECO:0000313" key="3">
    <source>
        <dbReference type="Proteomes" id="UP000443353"/>
    </source>
</evidence>
<keyword evidence="3" id="KW-1185">Reference proteome</keyword>
<evidence type="ECO:0008006" key="4">
    <source>
        <dbReference type="Google" id="ProtNLM"/>
    </source>
</evidence>
<comment type="caution">
    <text evidence="2">The sequence shown here is derived from an EMBL/GenBank/DDBJ whole genome shotgun (WGS) entry which is preliminary data.</text>
</comment>
<dbReference type="AlphaFoldDB" id="A0A7X3K707"/>
<feature type="transmembrane region" description="Helical" evidence="1">
    <location>
        <begin position="64"/>
        <end position="87"/>
    </location>
</feature>